<name>A0A229NWL4_9BACL</name>
<keyword evidence="8" id="KW-0282">Flagellum</keyword>
<dbReference type="AlphaFoldDB" id="A0A229NWL4"/>
<evidence type="ECO:0000256" key="3">
    <source>
        <dbReference type="ARBA" id="ARBA00023054"/>
    </source>
</evidence>
<comment type="similarity">
    <text evidence="1 5">Belongs to the FliD family.</text>
</comment>
<gene>
    <name evidence="8" type="ORF">CGZ75_14210</name>
</gene>
<comment type="subcellular location">
    <subcellularLocation>
        <location evidence="5">Secreted</location>
    </subcellularLocation>
    <subcellularLocation>
        <location evidence="5">Bacterial flagellum</location>
    </subcellularLocation>
</comment>
<dbReference type="InterPro" id="IPR040026">
    <property type="entry name" value="FliD"/>
</dbReference>
<keyword evidence="4 5" id="KW-0975">Bacterial flagellum</keyword>
<dbReference type="GO" id="GO:0071973">
    <property type="term" value="P:bacterial-type flagellum-dependent cell motility"/>
    <property type="evidence" value="ECO:0007669"/>
    <property type="project" value="TreeGrafter"/>
</dbReference>
<dbReference type="GO" id="GO:0005576">
    <property type="term" value="C:extracellular region"/>
    <property type="evidence" value="ECO:0007669"/>
    <property type="project" value="UniProtKB-SubCell"/>
</dbReference>
<evidence type="ECO:0000259" key="6">
    <source>
        <dbReference type="Pfam" id="PF02465"/>
    </source>
</evidence>
<dbReference type="RefSeq" id="WP_089524947.1">
    <property type="nucleotide sequence ID" value="NZ_NMUQ01000002.1"/>
</dbReference>
<keyword evidence="5" id="KW-0964">Secreted</keyword>
<evidence type="ECO:0000256" key="4">
    <source>
        <dbReference type="ARBA" id="ARBA00023143"/>
    </source>
</evidence>
<keyword evidence="8" id="KW-0966">Cell projection</keyword>
<comment type="function">
    <text evidence="5">Required for morphogenesis and for the elongation of the flagellar filament by facilitating polymerization of the flagellin monomers at the tip of growing filament. Forms a capping structure, which prevents flagellin subunits (transported through the central channel of the flagellum) from leaking out without polymerization at the distal end.</text>
</comment>
<dbReference type="PANTHER" id="PTHR30288:SF0">
    <property type="entry name" value="FLAGELLAR HOOK-ASSOCIATED PROTEIN 2"/>
    <property type="match status" value="1"/>
</dbReference>
<accession>A0A229NWL4</accession>
<dbReference type="GO" id="GO:0009421">
    <property type="term" value="C:bacterial-type flagellum filament cap"/>
    <property type="evidence" value="ECO:0007669"/>
    <property type="project" value="InterPro"/>
</dbReference>
<dbReference type="PANTHER" id="PTHR30288">
    <property type="entry name" value="FLAGELLAR CAP/ASSEMBLY PROTEIN FLID"/>
    <property type="match status" value="1"/>
</dbReference>
<reference evidence="8 9" key="1">
    <citation type="submission" date="2017-07" db="EMBL/GenBank/DDBJ databases">
        <title>Paenibacillus herberti R33 genome sequencing and assembly.</title>
        <authorList>
            <person name="Su W."/>
        </authorList>
    </citation>
    <scope>NUCLEOTIDE SEQUENCE [LARGE SCALE GENOMIC DNA]</scope>
    <source>
        <strain evidence="8 9">R33</strain>
    </source>
</reference>
<sequence>MSNLRISGFNSGLDIDSMVTQLMKAERSKLDKLKQSQTTITWQQEQFRDVSTSLVDFRNNKLSKYNTVNVLNARTSTVSGNTNAVSISSTNSNAAGSLTVTVDKLAESAMFVRQTGVTSVNATTKMQDILNGSTPSELKFTVSGKADPIVIAFNPTDLASDVLNKINSNKDLNVTGMLGSDGRLSIRSNETGARTVSLDAGILSGSSTGSDAEATVNGVKMTSKTNSLSVNGFNLELKAVTGTNGATTVSSKMDTDAIFNTIKTFIADYNTILDQVNGKLSEAKYRTYKPLTEDQKSEMKEKEIELWEKKATSGLLKNDSILSSMVSDMRMSLVSEVNTGSSAIKTIQSIGIVTGQWGDKGKLVIEDEQRLRAAIESNPSEVLALFNSKPSTAIPSGTPVSSNPGVGVFERLSSIAMNSLQLLSEKAGTSVYSTDKNSTFMANSLLGEQMRGLDRKISDMNSYLARKETQYYKQFTAMETAINRYSSQSSSFSSFQ</sequence>
<evidence type="ECO:0000256" key="5">
    <source>
        <dbReference type="RuleBase" id="RU362066"/>
    </source>
</evidence>
<proteinExistence type="inferred from homology"/>
<keyword evidence="9" id="KW-1185">Reference proteome</keyword>
<organism evidence="8 9">
    <name type="scientific">Paenibacillus herberti</name>
    <dbReference type="NCBI Taxonomy" id="1619309"/>
    <lineage>
        <taxon>Bacteria</taxon>
        <taxon>Bacillati</taxon>
        <taxon>Bacillota</taxon>
        <taxon>Bacilli</taxon>
        <taxon>Bacillales</taxon>
        <taxon>Paenibacillaceae</taxon>
        <taxon>Paenibacillus</taxon>
    </lineage>
</organism>
<keyword evidence="8" id="KW-0969">Cilium</keyword>
<dbReference type="OrthoDB" id="9776025at2"/>
<comment type="subunit">
    <text evidence="2 5">Homopentamer.</text>
</comment>
<evidence type="ECO:0000256" key="1">
    <source>
        <dbReference type="ARBA" id="ARBA00009764"/>
    </source>
</evidence>
<dbReference type="Proteomes" id="UP000215145">
    <property type="component" value="Unassembled WGS sequence"/>
</dbReference>
<comment type="caution">
    <text evidence="8">The sequence shown here is derived from an EMBL/GenBank/DDBJ whole genome shotgun (WGS) entry which is preliminary data.</text>
</comment>
<dbReference type="InterPro" id="IPR003481">
    <property type="entry name" value="FliD_N"/>
</dbReference>
<evidence type="ECO:0000313" key="8">
    <source>
        <dbReference type="EMBL" id="OXM14125.1"/>
    </source>
</evidence>
<dbReference type="Pfam" id="PF07195">
    <property type="entry name" value="FliD_C"/>
    <property type="match status" value="1"/>
</dbReference>
<feature type="domain" description="Flagellar hook-associated protein 2 C-terminal" evidence="7">
    <location>
        <begin position="209"/>
        <end position="485"/>
    </location>
</feature>
<dbReference type="EMBL" id="NMUQ01000002">
    <property type="protein sequence ID" value="OXM14125.1"/>
    <property type="molecule type" value="Genomic_DNA"/>
</dbReference>
<evidence type="ECO:0000256" key="2">
    <source>
        <dbReference type="ARBA" id="ARBA00011255"/>
    </source>
</evidence>
<protein>
    <recommendedName>
        <fullName evidence="5">Flagellar hook-associated protein 2</fullName>
        <shortName evidence="5">HAP2</shortName>
    </recommendedName>
    <alternativeName>
        <fullName evidence="5">Flagellar cap protein</fullName>
    </alternativeName>
</protein>
<evidence type="ECO:0000259" key="7">
    <source>
        <dbReference type="Pfam" id="PF07195"/>
    </source>
</evidence>
<dbReference type="GO" id="GO:0007155">
    <property type="term" value="P:cell adhesion"/>
    <property type="evidence" value="ECO:0007669"/>
    <property type="project" value="InterPro"/>
</dbReference>
<dbReference type="Pfam" id="PF02465">
    <property type="entry name" value="FliD_N"/>
    <property type="match status" value="1"/>
</dbReference>
<keyword evidence="3" id="KW-0175">Coiled coil</keyword>
<feature type="domain" description="Flagellar hook-associated protein 2 N-terminal" evidence="6">
    <location>
        <begin position="11"/>
        <end position="108"/>
    </location>
</feature>
<evidence type="ECO:0000313" key="9">
    <source>
        <dbReference type="Proteomes" id="UP000215145"/>
    </source>
</evidence>
<dbReference type="InterPro" id="IPR010809">
    <property type="entry name" value="FliD_C"/>
</dbReference>
<dbReference type="GO" id="GO:0009424">
    <property type="term" value="C:bacterial-type flagellum hook"/>
    <property type="evidence" value="ECO:0007669"/>
    <property type="project" value="UniProtKB-UniRule"/>
</dbReference>